<dbReference type="Pfam" id="PF01494">
    <property type="entry name" value="FAD_binding_3"/>
    <property type="match status" value="1"/>
</dbReference>
<dbReference type="GO" id="GO:0071949">
    <property type="term" value="F:FAD binding"/>
    <property type="evidence" value="ECO:0007669"/>
    <property type="project" value="InterPro"/>
</dbReference>
<feature type="non-terminal residue" evidence="6">
    <location>
        <position position="1"/>
    </location>
</feature>
<keyword evidence="3" id="KW-0274">FAD</keyword>
<reference evidence="7" key="2">
    <citation type="submission" date="2015-01" db="EMBL/GenBank/DDBJ databases">
        <title>Evolutionary Origins and Diversification of the Mycorrhizal Mutualists.</title>
        <authorList>
            <consortium name="DOE Joint Genome Institute"/>
            <consortium name="Mycorrhizal Genomics Consortium"/>
            <person name="Kohler A."/>
            <person name="Kuo A."/>
            <person name="Nagy L.G."/>
            <person name="Floudas D."/>
            <person name="Copeland A."/>
            <person name="Barry K.W."/>
            <person name="Cichocki N."/>
            <person name="Veneault-Fourrey C."/>
            <person name="LaButti K."/>
            <person name="Lindquist E.A."/>
            <person name="Lipzen A."/>
            <person name="Lundell T."/>
            <person name="Morin E."/>
            <person name="Murat C."/>
            <person name="Riley R."/>
            <person name="Ohm R."/>
            <person name="Sun H."/>
            <person name="Tunlid A."/>
            <person name="Henrissat B."/>
            <person name="Grigoriev I.V."/>
            <person name="Hibbett D.S."/>
            <person name="Martin F."/>
        </authorList>
    </citation>
    <scope>NUCLEOTIDE SEQUENCE [LARGE SCALE GENOMIC DNA]</scope>
    <source>
        <strain evidence="7">441</strain>
    </source>
</reference>
<dbReference type="InterPro" id="IPR036188">
    <property type="entry name" value="FAD/NAD-bd_sf"/>
</dbReference>
<reference evidence="6 7" key="1">
    <citation type="submission" date="2014-04" db="EMBL/GenBank/DDBJ databases">
        <authorList>
            <consortium name="DOE Joint Genome Institute"/>
            <person name="Kuo A."/>
            <person name="Kohler A."/>
            <person name="Costa M.D."/>
            <person name="Nagy L.G."/>
            <person name="Floudas D."/>
            <person name="Copeland A."/>
            <person name="Barry K.W."/>
            <person name="Cichocki N."/>
            <person name="Veneault-Fourrey C."/>
            <person name="LaButti K."/>
            <person name="Lindquist E.A."/>
            <person name="Lipzen A."/>
            <person name="Lundell T."/>
            <person name="Morin E."/>
            <person name="Murat C."/>
            <person name="Sun H."/>
            <person name="Tunlid A."/>
            <person name="Henrissat B."/>
            <person name="Grigoriev I.V."/>
            <person name="Hibbett D.S."/>
            <person name="Martin F."/>
            <person name="Nordberg H.P."/>
            <person name="Cantor M.N."/>
            <person name="Hua S.X."/>
        </authorList>
    </citation>
    <scope>NUCLEOTIDE SEQUENCE [LARGE SCALE GENOMIC DNA]</scope>
    <source>
        <strain evidence="6 7">441</strain>
    </source>
</reference>
<dbReference type="InterPro" id="IPR050641">
    <property type="entry name" value="RIFMO-like"/>
</dbReference>
<dbReference type="Gene3D" id="3.30.70.2450">
    <property type="match status" value="1"/>
</dbReference>
<dbReference type="InterPro" id="IPR002938">
    <property type="entry name" value="FAD-bd"/>
</dbReference>
<feature type="domain" description="FAD-binding" evidence="5">
    <location>
        <begin position="6"/>
        <end position="359"/>
    </location>
</feature>
<dbReference type="Gene3D" id="3.50.50.60">
    <property type="entry name" value="FAD/NAD(P)-binding domain"/>
    <property type="match status" value="1"/>
</dbReference>
<evidence type="ECO:0000313" key="6">
    <source>
        <dbReference type="EMBL" id="KIK12276.1"/>
    </source>
</evidence>
<dbReference type="OrthoDB" id="2690153at2759"/>
<sequence>MTACTAPVLVVGAGPSGITAALTLARNNVPVRIIEKETQHRRGQRGAGIQPRTFEVFHFLRAPEIHERATPVLPIQEHKRGSLEPLQTFSMIDYMEPTPAIPYSNMKLMGQPTLEAIVREHLAKLGCTVELGTRLISFSQDEKCVRAKVVKHRGDDGEEVEEDIEAAYLISADGAKGITRKQLELTFLGTTREDDFLVLGDIRLEAEALDRAYWHIFGHMSHDLITLRPTDELGKDGWRFVMSSRTTDLEGLIHDEEALVNRIKDFVGLGDDFTVKEVMWTSEFRPNMRMVNKFGVGRIFVAGDAAHVHSPAGGQGLNSSVQDAFNIAWKIALVYKGFSPESLLDTYTAERLPVIAEMLGYTTEMHKVMFDGSSGAKSDLEPRLRRANNVYMLGLNYRSSPIVVDEFAPAPVAPVAHGAYGEVQEGVLRAGDRAPDAPELVSVVSLNRPGMDGSTRMFDIFGSTHHTVIIFAP</sequence>
<proteinExistence type="predicted"/>
<dbReference type="Proteomes" id="UP000054018">
    <property type="component" value="Unassembled WGS sequence"/>
</dbReference>
<keyword evidence="7" id="KW-1185">Reference proteome</keyword>
<dbReference type="GO" id="GO:0016709">
    <property type="term" value="F:oxidoreductase activity, acting on paired donors, with incorporation or reduction of molecular oxygen, NAD(P)H as one donor, and incorporation of one atom of oxygen"/>
    <property type="evidence" value="ECO:0007669"/>
    <property type="project" value="UniProtKB-ARBA"/>
</dbReference>
<dbReference type="EMBL" id="KN834099">
    <property type="protein sequence ID" value="KIK12276.1"/>
    <property type="molecule type" value="Genomic_DNA"/>
</dbReference>
<comment type="cofactor">
    <cofactor evidence="1">
        <name>FAD</name>
        <dbReference type="ChEBI" id="CHEBI:57692"/>
    </cofactor>
</comment>
<evidence type="ECO:0000256" key="2">
    <source>
        <dbReference type="ARBA" id="ARBA00022630"/>
    </source>
</evidence>
<gene>
    <name evidence="6" type="ORF">PISMIDRAFT_76704</name>
</gene>
<dbReference type="PANTHER" id="PTHR43004">
    <property type="entry name" value="TRK SYSTEM POTASSIUM UPTAKE PROTEIN"/>
    <property type="match status" value="1"/>
</dbReference>
<dbReference type="PRINTS" id="PR00420">
    <property type="entry name" value="RNGMNOXGNASE"/>
</dbReference>
<keyword evidence="4" id="KW-0560">Oxidoreductase</keyword>
<dbReference type="SUPFAM" id="SSF51905">
    <property type="entry name" value="FAD/NAD(P)-binding domain"/>
    <property type="match status" value="1"/>
</dbReference>
<protein>
    <recommendedName>
        <fullName evidence="5">FAD-binding domain-containing protein</fullName>
    </recommendedName>
</protein>
<evidence type="ECO:0000256" key="3">
    <source>
        <dbReference type="ARBA" id="ARBA00022827"/>
    </source>
</evidence>
<evidence type="ECO:0000256" key="1">
    <source>
        <dbReference type="ARBA" id="ARBA00001974"/>
    </source>
</evidence>
<accession>A0A0C9Y5K0</accession>
<evidence type="ECO:0000259" key="5">
    <source>
        <dbReference type="Pfam" id="PF01494"/>
    </source>
</evidence>
<evidence type="ECO:0000313" key="7">
    <source>
        <dbReference type="Proteomes" id="UP000054018"/>
    </source>
</evidence>
<name>A0A0C9Y5K0_9AGAM</name>
<organism evidence="6 7">
    <name type="scientific">Pisolithus microcarpus 441</name>
    <dbReference type="NCBI Taxonomy" id="765257"/>
    <lineage>
        <taxon>Eukaryota</taxon>
        <taxon>Fungi</taxon>
        <taxon>Dikarya</taxon>
        <taxon>Basidiomycota</taxon>
        <taxon>Agaricomycotina</taxon>
        <taxon>Agaricomycetes</taxon>
        <taxon>Agaricomycetidae</taxon>
        <taxon>Boletales</taxon>
        <taxon>Sclerodermatineae</taxon>
        <taxon>Pisolithaceae</taxon>
        <taxon>Pisolithus</taxon>
    </lineage>
</organism>
<evidence type="ECO:0000256" key="4">
    <source>
        <dbReference type="ARBA" id="ARBA00023002"/>
    </source>
</evidence>
<keyword evidence="2" id="KW-0285">Flavoprotein</keyword>
<dbReference type="HOGENOM" id="CLU_009665_20_3_1"/>
<dbReference type="AlphaFoldDB" id="A0A0C9Y5K0"/>
<dbReference type="PANTHER" id="PTHR43004:SF19">
    <property type="entry name" value="BINDING MONOOXYGENASE, PUTATIVE (JCVI)-RELATED"/>
    <property type="match status" value="1"/>
</dbReference>
<dbReference type="STRING" id="765257.A0A0C9Y5K0"/>